<organism evidence="2 3">
    <name type="scientific">Aureimonas phyllosphaerae</name>
    <dbReference type="NCBI Taxonomy" id="1166078"/>
    <lineage>
        <taxon>Bacteria</taxon>
        <taxon>Pseudomonadati</taxon>
        <taxon>Pseudomonadota</taxon>
        <taxon>Alphaproteobacteria</taxon>
        <taxon>Hyphomicrobiales</taxon>
        <taxon>Aurantimonadaceae</taxon>
        <taxon>Aureimonas</taxon>
    </lineage>
</organism>
<gene>
    <name evidence="2" type="ORF">GGR05_004326</name>
</gene>
<dbReference type="Proteomes" id="UP000531216">
    <property type="component" value="Unassembled WGS sequence"/>
</dbReference>
<reference evidence="2 3" key="1">
    <citation type="submission" date="2020-08" db="EMBL/GenBank/DDBJ databases">
        <title>Genomic Encyclopedia of Type Strains, Phase IV (KMG-IV): sequencing the most valuable type-strain genomes for metagenomic binning, comparative biology and taxonomic classification.</title>
        <authorList>
            <person name="Goeker M."/>
        </authorList>
    </citation>
    <scope>NUCLEOTIDE SEQUENCE [LARGE SCALE GENOMIC DNA]</scope>
    <source>
        <strain evidence="2 3">DSM 25024</strain>
    </source>
</reference>
<dbReference type="EMBL" id="JACIDO010000019">
    <property type="protein sequence ID" value="MBB3938155.1"/>
    <property type="molecule type" value="Genomic_DNA"/>
</dbReference>
<comment type="caution">
    <text evidence="2">The sequence shown here is derived from an EMBL/GenBank/DDBJ whole genome shotgun (WGS) entry which is preliminary data.</text>
</comment>
<dbReference type="AlphaFoldDB" id="A0A7W6C0G8"/>
<protein>
    <submittedName>
        <fullName evidence="2">Uncharacterized protein</fullName>
    </submittedName>
</protein>
<accession>A0A7W6C0G8</accession>
<sequence length="179" mass="20333">MPNLQTRIPRELRAPEKTDRDSHGNRVFEIVKEARLAADPNRTAHSLAQIAMWLESGSMSNVALAPADLSDVEDALNIVERHAYTFLPKNFDRNDIALMFQTWQALVLRWSQLPAERPQDAGAQNLRDLARVWRNQLHSTVLIQDVRARLGRSRRFAATIHDLLHLPANFGSNDRGLTP</sequence>
<proteinExistence type="predicted"/>
<evidence type="ECO:0000256" key="1">
    <source>
        <dbReference type="SAM" id="MobiDB-lite"/>
    </source>
</evidence>
<name>A0A7W6C0G8_9HYPH</name>
<dbReference type="RefSeq" id="WP_090966499.1">
    <property type="nucleotide sequence ID" value="NZ_FOOA01000030.1"/>
</dbReference>
<keyword evidence="3" id="KW-1185">Reference proteome</keyword>
<feature type="compositionally biased region" description="Basic and acidic residues" evidence="1">
    <location>
        <begin position="8"/>
        <end position="24"/>
    </location>
</feature>
<evidence type="ECO:0000313" key="3">
    <source>
        <dbReference type="Proteomes" id="UP000531216"/>
    </source>
</evidence>
<feature type="region of interest" description="Disordered" evidence="1">
    <location>
        <begin position="1"/>
        <end position="24"/>
    </location>
</feature>
<evidence type="ECO:0000313" key="2">
    <source>
        <dbReference type="EMBL" id="MBB3938155.1"/>
    </source>
</evidence>